<dbReference type="InterPro" id="IPR009384">
    <property type="entry name" value="SwrD-like"/>
</dbReference>
<accession>A0A7M2Z0X4</accession>
<evidence type="ECO:0000313" key="2">
    <source>
        <dbReference type="Proteomes" id="UP000254134"/>
    </source>
</evidence>
<dbReference type="Proteomes" id="UP000254134">
    <property type="component" value="Unassembled WGS sequence"/>
</dbReference>
<evidence type="ECO:0000313" key="1">
    <source>
        <dbReference type="EMBL" id="RDI75987.1"/>
    </source>
</evidence>
<dbReference type="RefSeq" id="WP_114794855.1">
    <property type="nucleotide sequence ID" value="NZ_QQZY01000001.1"/>
</dbReference>
<evidence type="ECO:0008006" key="3">
    <source>
        <dbReference type="Google" id="ProtNLM"/>
    </source>
</evidence>
<organism evidence="1 2">
    <name type="scientific">Gaiella occulta</name>
    <dbReference type="NCBI Taxonomy" id="1002870"/>
    <lineage>
        <taxon>Bacteria</taxon>
        <taxon>Bacillati</taxon>
        <taxon>Actinomycetota</taxon>
        <taxon>Thermoleophilia</taxon>
        <taxon>Gaiellales</taxon>
        <taxon>Gaiellaceae</taxon>
        <taxon>Gaiella</taxon>
    </lineage>
</organism>
<reference evidence="2" key="2">
    <citation type="journal article" date="2019" name="MicrobiologyOpen">
        <title>High-quality draft genome sequence of Gaiella occulta isolated from a 150 meter deep mineral water borehole and comparison with the genome sequences of other deep-branching lineages of the phylum Actinobacteria.</title>
        <authorList>
            <person name="Severino R."/>
            <person name="Froufe H.J.C."/>
            <person name="Barroso C."/>
            <person name="Albuquerque L."/>
            <person name="Lobo-da-Cunha A."/>
            <person name="da Costa M.S."/>
            <person name="Egas C."/>
        </authorList>
    </citation>
    <scope>NUCLEOTIDE SEQUENCE [LARGE SCALE GENOMIC DNA]</scope>
    <source>
        <strain evidence="2">F2-233</strain>
    </source>
</reference>
<sequence length="64" mass="7074">MIFLHHPDGTRFALNPDLIETVEETPDTVVRLTSARRLLVSESADEIADLVRDWRLACTAGAPA</sequence>
<dbReference type="PANTHER" id="PTHR39185">
    <property type="entry name" value="SWARMING MOTILITY PROTEIN SWRD"/>
    <property type="match status" value="1"/>
</dbReference>
<proteinExistence type="predicted"/>
<name>A0A7M2Z0X4_9ACTN</name>
<keyword evidence="2" id="KW-1185">Reference proteome</keyword>
<reference evidence="1 2" key="1">
    <citation type="submission" date="2018-07" db="EMBL/GenBank/DDBJ databases">
        <title>High-quality-draft genome sequence of Gaiella occulta.</title>
        <authorList>
            <person name="Severino R."/>
            <person name="Froufe H.J.C."/>
            <person name="Rainey F.A."/>
            <person name="Barroso C."/>
            <person name="Albuquerque L."/>
            <person name="Lobo-Da-Cunha A."/>
            <person name="Da Costa M.S."/>
            <person name="Egas C."/>
        </authorList>
    </citation>
    <scope>NUCLEOTIDE SEQUENCE [LARGE SCALE GENOMIC DNA]</scope>
    <source>
        <strain evidence="1 2">F2-233</strain>
    </source>
</reference>
<dbReference type="PANTHER" id="PTHR39185:SF1">
    <property type="entry name" value="SWARMING MOTILITY PROTEIN SWRD"/>
    <property type="match status" value="1"/>
</dbReference>
<comment type="caution">
    <text evidence="1">The sequence shown here is derived from an EMBL/GenBank/DDBJ whole genome shotgun (WGS) entry which is preliminary data.</text>
</comment>
<dbReference type="EMBL" id="QQZY01000001">
    <property type="protein sequence ID" value="RDI75987.1"/>
    <property type="molecule type" value="Genomic_DNA"/>
</dbReference>
<dbReference type="OrthoDB" id="9799862at2"/>
<dbReference type="Pfam" id="PF06289">
    <property type="entry name" value="FlbD"/>
    <property type="match status" value="1"/>
</dbReference>
<gene>
    <name evidence="1" type="ORF">Gocc_0406</name>
</gene>
<protein>
    <recommendedName>
        <fullName evidence="3">Flagellar protein FlbD</fullName>
    </recommendedName>
</protein>
<dbReference type="AlphaFoldDB" id="A0A7M2Z0X4"/>